<dbReference type="AlphaFoldDB" id="A0A1M6DAT5"/>
<proteinExistence type="predicted"/>
<dbReference type="Pfam" id="PF00534">
    <property type="entry name" value="Glycos_transf_1"/>
    <property type="match status" value="1"/>
</dbReference>
<dbReference type="EMBL" id="FQYK01000003">
    <property type="protein sequence ID" value="SHI70158.1"/>
    <property type="molecule type" value="Genomic_DNA"/>
</dbReference>
<dbReference type="PANTHER" id="PTHR12526:SF630">
    <property type="entry name" value="GLYCOSYLTRANSFERASE"/>
    <property type="match status" value="1"/>
</dbReference>
<dbReference type="SUPFAM" id="SSF53756">
    <property type="entry name" value="UDP-Glycosyltransferase/glycogen phosphorylase"/>
    <property type="match status" value="1"/>
</dbReference>
<evidence type="ECO:0000259" key="1">
    <source>
        <dbReference type="Pfam" id="PF00534"/>
    </source>
</evidence>
<protein>
    <submittedName>
        <fullName evidence="2">Glycosyltransferase involved in cell wall bisynthesis</fullName>
    </submittedName>
</protein>
<evidence type="ECO:0000313" key="2">
    <source>
        <dbReference type="EMBL" id="SHI70158.1"/>
    </source>
</evidence>
<dbReference type="GO" id="GO:0016757">
    <property type="term" value="F:glycosyltransferase activity"/>
    <property type="evidence" value="ECO:0007669"/>
    <property type="project" value="InterPro"/>
</dbReference>
<dbReference type="eggNOG" id="COG0438">
    <property type="taxonomic scope" value="Bacteria"/>
</dbReference>
<evidence type="ECO:0000313" key="3">
    <source>
        <dbReference type="Proteomes" id="UP000184396"/>
    </source>
</evidence>
<keyword evidence="2" id="KW-0808">Transferase</keyword>
<dbReference type="Proteomes" id="UP000184396">
    <property type="component" value="Unassembled WGS sequence"/>
</dbReference>
<dbReference type="Gene3D" id="3.40.50.2000">
    <property type="entry name" value="Glycogen Phosphorylase B"/>
    <property type="match status" value="2"/>
</dbReference>
<reference evidence="2 3" key="1">
    <citation type="submission" date="2016-11" db="EMBL/GenBank/DDBJ databases">
        <authorList>
            <person name="Jaros S."/>
            <person name="Januszkiewicz K."/>
            <person name="Wedrychowicz H."/>
        </authorList>
    </citation>
    <scope>NUCLEOTIDE SEQUENCE [LARGE SCALE GENOMIC DNA]</scope>
    <source>
        <strain evidence="2 3">CGMCC 1.12213</strain>
    </source>
</reference>
<accession>A0A1M6DAT5</accession>
<dbReference type="CDD" id="cd03811">
    <property type="entry name" value="GT4_GT28_WabH-like"/>
    <property type="match status" value="1"/>
</dbReference>
<gene>
    <name evidence="2" type="ORF">SAMN05216261_1443</name>
</gene>
<feature type="domain" description="Glycosyl transferase family 1" evidence="1">
    <location>
        <begin position="190"/>
        <end position="340"/>
    </location>
</feature>
<dbReference type="InterPro" id="IPR001296">
    <property type="entry name" value="Glyco_trans_1"/>
</dbReference>
<keyword evidence="3" id="KW-1185">Reference proteome</keyword>
<dbReference type="STRING" id="1178825.SAMN05216261_1443"/>
<dbReference type="PANTHER" id="PTHR12526">
    <property type="entry name" value="GLYCOSYLTRANSFERASE"/>
    <property type="match status" value="1"/>
</dbReference>
<sequence>MKKKKIFFVMPNLGGGGGERVISILLNNIDREKYSPSLVILKESGSNAFLKDLKKDISIHFLGIKTRIKISFPLVIFKLIQLSKKEQPDILFFGSGQINALLSPFIPLFPKHIKFIARESNLPSLFEKYFVIKFLYKKCYVNYDSVIVQSDDMLNDLNLNFHIPQTKLIKINNPVDVLHIEKKLLEKPHTHEKAQDNFNILVAGRLTYQKGFDLLIEELAKLKNIAYKLTILGDGEEKENLIALLNKYNLTNKICFKGAVDNPYTFMKAADLFILSSRFEGFPNVVLESLVCGTPVLANNCLGGINEIIKPGINGEIFSFEKLDFQEKFEKIINTKYDSVQISTDTKNRFSVNHKMKEFHRVIEM</sequence>
<name>A0A1M6DAT5_9FLAO</name>
<organism evidence="2 3">
    <name type="scientific">Algibacter luteus</name>
    <dbReference type="NCBI Taxonomy" id="1178825"/>
    <lineage>
        <taxon>Bacteria</taxon>
        <taxon>Pseudomonadati</taxon>
        <taxon>Bacteroidota</taxon>
        <taxon>Flavobacteriia</taxon>
        <taxon>Flavobacteriales</taxon>
        <taxon>Flavobacteriaceae</taxon>
        <taxon>Algibacter</taxon>
    </lineage>
</organism>